<dbReference type="GO" id="GO:0005737">
    <property type="term" value="C:cytoplasm"/>
    <property type="evidence" value="ECO:0007669"/>
    <property type="project" value="UniProtKB-SubCell"/>
</dbReference>
<dbReference type="InterPro" id="IPR004881">
    <property type="entry name" value="Ribosome_biogen_GTPase_RsgA"/>
</dbReference>
<keyword evidence="9 10" id="KW-0342">GTP-binding</keyword>
<comment type="similarity">
    <text evidence="10">Belongs to the TRAFAC class YlqF/YawG GTPase family. RsgA subfamily.</text>
</comment>
<dbReference type="NCBIfam" id="TIGR00157">
    <property type="entry name" value="ribosome small subunit-dependent GTPase A"/>
    <property type="match status" value="1"/>
</dbReference>
<comment type="subcellular location">
    <subcellularLocation>
        <location evidence="10">Cytoplasm</location>
    </subcellularLocation>
</comment>
<evidence type="ECO:0000256" key="6">
    <source>
        <dbReference type="ARBA" id="ARBA00022801"/>
    </source>
</evidence>
<keyword evidence="6 10" id="KW-0378">Hydrolase</keyword>
<dbReference type="EC" id="3.6.1.-" evidence="10"/>
<comment type="cofactor">
    <cofactor evidence="10">
        <name>Zn(2+)</name>
        <dbReference type="ChEBI" id="CHEBI:29105"/>
    </cofactor>
    <text evidence="10">Binds 1 zinc ion per subunit.</text>
</comment>
<dbReference type="RefSeq" id="WP_289503043.1">
    <property type="nucleotide sequence ID" value="NZ_CP116805.1"/>
</dbReference>
<keyword evidence="4 10" id="KW-0699">rRNA-binding</keyword>
<evidence type="ECO:0000256" key="1">
    <source>
        <dbReference type="ARBA" id="ARBA00022490"/>
    </source>
</evidence>
<keyword evidence="14" id="KW-1185">Reference proteome</keyword>
<dbReference type="GO" id="GO:0019843">
    <property type="term" value="F:rRNA binding"/>
    <property type="evidence" value="ECO:0007669"/>
    <property type="project" value="UniProtKB-KW"/>
</dbReference>
<keyword evidence="1 10" id="KW-0963">Cytoplasm</keyword>
<dbReference type="PANTHER" id="PTHR32120:SF10">
    <property type="entry name" value="SMALL RIBOSOMAL SUBUNIT BIOGENESIS GTPASE RSGA"/>
    <property type="match status" value="1"/>
</dbReference>
<dbReference type="Proteomes" id="UP001217500">
    <property type="component" value="Chromosome"/>
</dbReference>
<evidence type="ECO:0000256" key="7">
    <source>
        <dbReference type="ARBA" id="ARBA00022833"/>
    </source>
</evidence>
<feature type="domain" description="CP-type G" evidence="12">
    <location>
        <begin position="100"/>
        <end position="256"/>
    </location>
</feature>
<evidence type="ECO:0000256" key="10">
    <source>
        <dbReference type="HAMAP-Rule" id="MF_01820"/>
    </source>
</evidence>
<comment type="function">
    <text evidence="10">One of several proteins that assist in the late maturation steps of the functional core of the 30S ribosomal subunit. Helps release RbfA from mature subunits. May play a role in the assembly of ribosomal proteins into the subunit. Circularly permuted GTPase that catalyzes slow GTP hydrolysis, GTPase activity is stimulated by the 30S ribosomal subunit.</text>
</comment>
<evidence type="ECO:0000313" key="13">
    <source>
        <dbReference type="EMBL" id="WCL53531.1"/>
    </source>
</evidence>
<dbReference type="PROSITE" id="PS50936">
    <property type="entry name" value="ENGC_GTPASE"/>
    <property type="match status" value="1"/>
</dbReference>
<dbReference type="Gene3D" id="1.10.40.50">
    <property type="entry name" value="Probable gtpase engc, domain 3"/>
    <property type="match status" value="1"/>
</dbReference>
<evidence type="ECO:0000256" key="2">
    <source>
        <dbReference type="ARBA" id="ARBA00022517"/>
    </source>
</evidence>
<keyword evidence="3 10" id="KW-0479">Metal-binding</keyword>
<evidence type="ECO:0000256" key="5">
    <source>
        <dbReference type="ARBA" id="ARBA00022741"/>
    </source>
</evidence>
<dbReference type="KEGG" id="gso:PH603_13385"/>
<accession>A0AAE9XNQ7</accession>
<dbReference type="CDD" id="cd01854">
    <property type="entry name" value="YjeQ_EngC"/>
    <property type="match status" value="1"/>
</dbReference>
<dbReference type="PROSITE" id="PS51721">
    <property type="entry name" value="G_CP"/>
    <property type="match status" value="1"/>
</dbReference>
<evidence type="ECO:0000256" key="8">
    <source>
        <dbReference type="ARBA" id="ARBA00022884"/>
    </source>
</evidence>
<dbReference type="Pfam" id="PF03193">
    <property type="entry name" value="RsgA_GTPase"/>
    <property type="match status" value="1"/>
</dbReference>
<dbReference type="GO" id="GO:0042274">
    <property type="term" value="P:ribosomal small subunit biogenesis"/>
    <property type="evidence" value="ECO:0007669"/>
    <property type="project" value="UniProtKB-UniRule"/>
</dbReference>
<feature type="binding site" evidence="10">
    <location>
        <position position="284"/>
    </location>
    <ligand>
        <name>Zn(2+)</name>
        <dbReference type="ChEBI" id="CHEBI:29105"/>
    </ligand>
</feature>
<dbReference type="GO" id="GO:0046872">
    <property type="term" value="F:metal ion binding"/>
    <property type="evidence" value="ECO:0007669"/>
    <property type="project" value="UniProtKB-KW"/>
</dbReference>
<feature type="binding site" evidence="10">
    <location>
        <position position="279"/>
    </location>
    <ligand>
        <name>Zn(2+)</name>
        <dbReference type="ChEBI" id="CHEBI:29105"/>
    </ligand>
</feature>
<keyword evidence="7 10" id="KW-0862">Zinc</keyword>
<dbReference type="HAMAP" id="MF_01820">
    <property type="entry name" value="GTPase_RsgA"/>
    <property type="match status" value="1"/>
</dbReference>
<feature type="binding site" evidence="10">
    <location>
        <begin position="147"/>
        <end position="150"/>
    </location>
    <ligand>
        <name>GTP</name>
        <dbReference type="ChEBI" id="CHEBI:37565"/>
    </ligand>
</feature>
<evidence type="ECO:0000256" key="9">
    <source>
        <dbReference type="ARBA" id="ARBA00023134"/>
    </source>
</evidence>
<organism evidence="13 14">
    <name type="scientific">Gimibacter soli</name>
    <dbReference type="NCBI Taxonomy" id="3024400"/>
    <lineage>
        <taxon>Bacteria</taxon>
        <taxon>Pseudomonadati</taxon>
        <taxon>Pseudomonadota</taxon>
        <taxon>Alphaproteobacteria</taxon>
        <taxon>Kordiimonadales</taxon>
        <taxon>Temperatibacteraceae</taxon>
        <taxon>Gimibacter</taxon>
    </lineage>
</organism>
<name>A0AAE9XNQ7_9PROT</name>
<keyword evidence="8 10" id="KW-0694">RNA-binding</keyword>
<dbReference type="InterPro" id="IPR010914">
    <property type="entry name" value="RsgA_GTPase_dom"/>
</dbReference>
<dbReference type="GO" id="GO:0005525">
    <property type="term" value="F:GTP binding"/>
    <property type="evidence" value="ECO:0007669"/>
    <property type="project" value="UniProtKB-UniRule"/>
</dbReference>
<feature type="binding site" evidence="10">
    <location>
        <position position="286"/>
    </location>
    <ligand>
        <name>Zn(2+)</name>
        <dbReference type="ChEBI" id="CHEBI:29105"/>
    </ligand>
</feature>
<keyword evidence="2 10" id="KW-0690">Ribosome biogenesis</keyword>
<evidence type="ECO:0000259" key="11">
    <source>
        <dbReference type="PROSITE" id="PS50936"/>
    </source>
</evidence>
<keyword evidence="5 10" id="KW-0547">Nucleotide-binding</keyword>
<dbReference type="Gene3D" id="3.40.50.300">
    <property type="entry name" value="P-loop containing nucleotide triphosphate hydrolases"/>
    <property type="match status" value="1"/>
</dbReference>
<comment type="subunit">
    <text evidence="10">Monomer. Associates with 30S ribosomal subunit, binds 16S rRNA.</text>
</comment>
<dbReference type="InterPro" id="IPR030378">
    <property type="entry name" value="G_CP_dom"/>
</dbReference>
<feature type="domain" description="EngC GTPase" evidence="11">
    <location>
        <begin position="108"/>
        <end position="254"/>
    </location>
</feature>
<proteinExistence type="inferred from homology"/>
<dbReference type="GO" id="GO:0003924">
    <property type="term" value="F:GTPase activity"/>
    <property type="evidence" value="ECO:0007669"/>
    <property type="project" value="UniProtKB-UniRule"/>
</dbReference>
<evidence type="ECO:0000259" key="12">
    <source>
        <dbReference type="PROSITE" id="PS51721"/>
    </source>
</evidence>
<sequence>MTSRFLSLADLGWTPYFASQFTPSASSDERAVRVMAVHRGHVTIAGEDIDTTIQSHLPGAPGEEDRPTVGDWLVIERTSLRPVRLLKRSSLFKRRAAGTGRELQLIAANVDTLFVVTSCNRDFNPARLERYLVLASEAGVMPVVVLTKADLADDVADYAKAARRLLSGLVVETLDARDPDAAAVLAAWCGKGQTVALLGSSGVGKSTLVNSLSGGDALTGAVRRGDTKGRHTTTGRSLHRLEQGGWLLDTPGMRELQLADVQEGLDEVFNDIAALAGECRFSDCAHDSEPGCAIKEALENGSLEPERLARWLKLAAEDAHNRASLAERRSRERAFSKMARSVIRGKNTRTER</sequence>
<dbReference type="PANTHER" id="PTHR32120">
    <property type="entry name" value="SMALL RIBOSOMAL SUBUNIT BIOGENESIS GTPASE RSGA"/>
    <property type="match status" value="1"/>
</dbReference>
<dbReference type="AlphaFoldDB" id="A0AAE9XNQ7"/>
<dbReference type="InterPro" id="IPR027417">
    <property type="entry name" value="P-loop_NTPase"/>
</dbReference>
<evidence type="ECO:0000313" key="14">
    <source>
        <dbReference type="Proteomes" id="UP001217500"/>
    </source>
</evidence>
<evidence type="ECO:0000256" key="4">
    <source>
        <dbReference type="ARBA" id="ARBA00022730"/>
    </source>
</evidence>
<dbReference type="EMBL" id="CP116805">
    <property type="protein sequence ID" value="WCL53531.1"/>
    <property type="molecule type" value="Genomic_DNA"/>
</dbReference>
<protein>
    <recommendedName>
        <fullName evidence="10">Small ribosomal subunit biogenesis GTPase RsgA</fullName>
        <ecNumber evidence="10">3.6.1.-</ecNumber>
    </recommendedName>
</protein>
<dbReference type="SUPFAM" id="SSF52540">
    <property type="entry name" value="P-loop containing nucleoside triphosphate hydrolases"/>
    <property type="match status" value="1"/>
</dbReference>
<feature type="binding site" evidence="10">
    <location>
        <position position="292"/>
    </location>
    <ligand>
        <name>Zn(2+)</name>
        <dbReference type="ChEBI" id="CHEBI:29105"/>
    </ligand>
</feature>
<reference evidence="13" key="1">
    <citation type="submission" date="2023-01" db="EMBL/GenBank/DDBJ databases">
        <title>The genome sequence of Kordiimonadaceae bacterium 6D33.</title>
        <authorList>
            <person name="Liu Y."/>
        </authorList>
    </citation>
    <scope>NUCLEOTIDE SEQUENCE</scope>
    <source>
        <strain evidence="13">6D33</strain>
    </source>
</reference>
<gene>
    <name evidence="10 13" type="primary">rsgA</name>
    <name evidence="13" type="ORF">PH603_13385</name>
</gene>
<feature type="binding site" evidence="10">
    <location>
        <begin position="199"/>
        <end position="207"/>
    </location>
    <ligand>
        <name>GTP</name>
        <dbReference type="ChEBI" id="CHEBI:37565"/>
    </ligand>
</feature>
<evidence type="ECO:0000256" key="3">
    <source>
        <dbReference type="ARBA" id="ARBA00022723"/>
    </source>
</evidence>